<accession>A0A840RQR1</accession>
<name>A0A840RQR1_9BURK</name>
<gene>
    <name evidence="2" type="ORF">HNR39_002599</name>
</gene>
<dbReference type="RefSeq" id="WP_168055785.1">
    <property type="nucleotide sequence ID" value="NZ_JAAOZT010000007.1"/>
</dbReference>
<comment type="caution">
    <text evidence="2">The sequence shown here is derived from an EMBL/GenBank/DDBJ whole genome shotgun (WGS) entry which is preliminary data.</text>
</comment>
<sequence>MSDFTYSDVKSPVQISAGISCWVKFNAFSGYVQFLATSNDPELHGQQIYSECIAGKWGAILLPTDAQLLAAAQSTQIALLSTACQTAITAGFTSSALGTAYTYPSKPTDQANLSASVVSSLIPGNASGWTTPLWCVSAGAWAMVPHTATQTQVVGQDCKVVVLAFMAKNLTLAGQVMAATTVAAVKSVVW</sequence>
<evidence type="ECO:0000259" key="1">
    <source>
        <dbReference type="Pfam" id="PF14301"/>
    </source>
</evidence>
<proteinExistence type="predicted"/>
<keyword evidence="3" id="KW-1185">Reference proteome</keyword>
<dbReference type="InterPro" id="IPR025484">
    <property type="entry name" value="DUF4376"/>
</dbReference>
<organism evidence="2 3">
    <name type="scientific">Glaciimonas immobilis</name>
    <dbReference type="NCBI Taxonomy" id="728004"/>
    <lineage>
        <taxon>Bacteria</taxon>
        <taxon>Pseudomonadati</taxon>
        <taxon>Pseudomonadota</taxon>
        <taxon>Betaproteobacteria</taxon>
        <taxon>Burkholderiales</taxon>
        <taxon>Oxalobacteraceae</taxon>
        <taxon>Glaciimonas</taxon>
    </lineage>
</organism>
<reference evidence="2 3" key="1">
    <citation type="submission" date="2020-08" db="EMBL/GenBank/DDBJ databases">
        <title>Genomic Encyclopedia of Type Strains, Phase IV (KMG-IV): sequencing the most valuable type-strain genomes for metagenomic binning, comparative biology and taxonomic classification.</title>
        <authorList>
            <person name="Goeker M."/>
        </authorList>
    </citation>
    <scope>NUCLEOTIDE SEQUENCE [LARGE SCALE GENOMIC DNA]</scope>
    <source>
        <strain evidence="2 3">DSM 23240</strain>
    </source>
</reference>
<evidence type="ECO:0000313" key="3">
    <source>
        <dbReference type="Proteomes" id="UP000571084"/>
    </source>
</evidence>
<dbReference type="Proteomes" id="UP000571084">
    <property type="component" value="Unassembled WGS sequence"/>
</dbReference>
<dbReference type="AlphaFoldDB" id="A0A840RQR1"/>
<protein>
    <recommendedName>
        <fullName evidence="1">DUF4376 domain-containing protein</fullName>
    </recommendedName>
</protein>
<dbReference type="Pfam" id="PF14301">
    <property type="entry name" value="DUF4376"/>
    <property type="match status" value="1"/>
</dbReference>
<dbReference type="EMBL" id="JACHHQ010000005">
    <property type="protein sequence ID" value="MBB5200757.1"/>
    <property type="molecule type" value="Genomic_DNA"/>
</dbReference>
<feature type="domain" description="DUF4376" evidence="1">
    <location>
        <begin position="72"/>
        <end position="185"/>
    </location>
</feature>
<evidence type="ECO:0000313" key="2">
    <source>
        <dbReference type="EMBL" id="MBB5200757.1"/>
    </source>
</evidence>